<evidence type="ECO:0000313" key="3">
    <source>
        <dbReference type="Proteomes" id="UP000006906"/>
    </source>
</evidence>
<feature type="compositionally biased region" description="Low complexity" evidence="1">
    <location>
        <begin position="298"/>
        <end position="318"/>
    </location>
</feature>
<feature type="region of interest" description="Disordered" evidence="1">
    <location>
        <begin position="395"/>
        <end position="475"/>
    </location>
</feature>
<dbReference type="PANTHER" id="PTHR47570:SF1">
    <property type="entry name" value="ZINC ION BINDING PROTEIN"/>
    <property type="match status" value="1"/>
</dbReference>
<proteinExistence type="predicted"/>
<dbReference type="GeneID" id="5727514"/>
<feature type="compositionally biased region" description="Low complexity" evidence="1">
    <location>
        <begin position="649"/>
        <end position="659"/>
    </location>
</feature>
<feature type="compositionally biased region" description="Basic and acidic residues" evidence="1">
    <location>
        <begin position="560"/>
        <end position="573"/>
    </location>
</feature>
<feature type="compositionally biased region" description="Low complexity" evidence="1">
    <location>
        <begin position="396"/>
        <end position="405"/>
    </location>
</feature>
<feature type="region of interest" description="Disordered" evidence="1">
    <location>
        <begin position="560"/>
        <end position="580"/>
    </location>
</feature>
<dbReference type="Proteomes" id="UP000006906">
    <property type="component" value="Chromosome 2"/>
</dbReference>
<dbReference type="Gramene" id="PNW86604">
    <property type="protein sequence ID" value="PNW86604"/>
    <property type="gene ID" value="CHLRE_02g093401v5"/>
</dbReference>
<dbReference type="ExpressionAtlas" id="A0A2K3E1E2">
    <property type="expression patterns" value="baseline and differential"/>
</dbReference>
<feature type="region of interest" description="Disordered" evidence="1">
    <location>
        <begin position="181"/>
        <end position="216"/>
    </location>
</feature>
<reference evidence="2 3" key="1">
    <citation type="journal article" date="2007" name="Science">
        <title>The Chlamydomonas genome reveals the evolution of key animal and plant functions.</title>
        <authorList>
            <person name="Merchant S.S."/>
            <person name="Prochnik S.E."/>
            <person name="Vallon O."/>
            <person name="Harris E.H."/>
            <person name="Karpowicz S.J."/>
            <person name="Witman G.B."/>
            <person name="Terry A."/>
            <person name="Salamov A."/>
            <person name="Fritz-Laylin L.K."/>
            <person name="Marechal-Drouard L."/>
            <person name="Marshall W.F."/>
            <person name="Qu L.H."/>
            <person name="Nelson D.R."/>
            <person name="Sanderfoot A.A."/>
            <person name="Spalding M.H."/>
            <person name="Kapitonov V.V."/>
            <person name="Ren Q."/>
            <person name="Ferris P."/>
            <person name="Lindquist E."/>
            <person name="Shapiro H."/>
            <person name="Lucas S.M."/>
            <person name="Grimwood J."/>
            <person name="Schmutz J."/>
            <person name="Cardol P."/>
            <person name="Cerutti H."/>
            <person name="Chanfreau G."/>
            <person name="Chen C.L."/>
            <person name="Cognat V."/>
            <person name="Croft M.T."/>
            <person name="Dent R."/>
            <person name="Dutcher S."/>
            <person name="Fernandez E."/>
            <person name="Fukuzawa H."/>
            <person name="Gonzalez-Ballester D."/>
            <person name="Gonzalez-Halphen D."/>
            <person name="Hallmann A."/>
            <person name="Hanikenne M."/>
            <person name="Hippler M."/>
            <person name="Inwood W."/>
            <person name="Jabbari K."/>
            <person name="Kalanon M."/>
            <person name="Kuras R."/>
            <person name="Lefebvre P.A."/>
            <person name="Lemaire S.D."/>
            <person name="Lobanov A.V."/>
            <person name="Lohr M."/>
            <person name="Manuell A."/>
            <person name="Meier I."/>
            <person name="Mets L."/>
            <person name="Mittag M."/>
            <person name="Mittelmeier T."/>
            <person name="Moroney J.V."/>
            <person name="Moseley J."/>
            <person name="Napoli C."/>
            <person name="Nedelcu A.M."/>
            <person name="Niyogi K."/>
            <person name="Novoselov S.V."/>
            <person name="Paulsen I.T."/>
            <person name="Pazour G."/>
            <person name="Purton S."/>
            <person name="Ral J.P."/>
            <person name="Riano-Pachon D.M."/>
            <person name="Riekhof W."/>
            <person name="Rymarquis L."/>
            <person name="Schroda M."/>
            <person name="Stern D."/>
            <person name="Umen J."/>
            <person name="Willows R."/>
            <person name="Wilson N."/>
            <person name="Zimmer S.L."/>
            <person name="Allmer J."/>
            <person name="Balk J."/>
            <person name="Bisova K."/>
            <person name="Chen C.J."/>
            <person name="Elias M."/>
            <person name="Gendler K."/>
            <person name="Hauser C."/>
            <person name="Lamb M.R."/>
            <person name="Ledford H."/>
            <person name="Long J.C."/>
            <person name="Minagawa J."/>
            <person name="Page M.D."/>
            <person name="Pan J."/>
            <person name="Pootakham W."/>
            <person name="Roje S."/>
            <person name="Rose A."/>
            <person name="Stahlberg E."/>
            <person name="Terauchi A.M."/>
            <person name="Yang P."/>
            <person name="Ball S."/>
            <person name="Bowler C."/>
            <person name="Dieckmann C.L."/>
            <person name="Gladyshev V.N."/>
            <person name="Green P."/>
            <person name="Jorgensen R."/>
            <person name="Mayfield S."/>
            <person name="Mueller-Roeber B."/>
            <person name="Rajamani S."/>
            <person name="Sayre R.T."/>
            <person name="Brokstein P."/>
            <person name="Dubchak I."/>
            <person name="Goodstein D."/>
            <person name="Hornick L."/>
            <person name="Huang Y.W."/>
            <person name="Jhaveri J."/>
            <person name="Luo Y."/>
            <person name="Martinez D."/>
            <person name="Ngau W.C."/>
            <person name="Otillar B."/>
            <person name="Poliakov A."/>
            <person name="Porter A."/>
            <person name="Szajkowski L."/>
            <person name="Werner G."/>
            <person name="Zhou K."/>
            <person name="Grigoriev I.V."/>
            <person name="Rokhsar D.S."/>
            <person name="Grossman A.R."/>
        </authorList>
    </citation>
    <scope>NUCLEOTIDE SEQUENCE [LARGE SCALE GENOMIC DNA]</scope>
    <source>
        <strain evidence="3">CC-503</strain>
    </source>
</reference>
<feature type="compositionally biased region" description="Low complexity" evidence="1">
    <location>
        <begin position="616"/>
        <end position="638"/>
    </location>
</feature>
<feature type="compositionally biased region" description="Polar residues" evidence="1">
    <location>
        <begin position="206"/>
        <end position="215"/>
    </location>
</feature>
<dbReference type="AlphaFoldDB" id="A0A2K3E1E2"/>
<evidence type="ECO:0000256" key="1">
    <source>
        <dbReference type="SAM" id="MobiDB-lite"/>
    </source>
</evidence>
<name>A0A2K3E1E2_CHLRE</name>
<evidence type="ECO:0000313" key="2">
    <source>
        <dbReference type="EMBL" id="PNW86604.1"/>
    </source>
</evidence>
<sequence>MDSSSAFCCAVCGAPCRSSPALTRTSPASSHAREPAWLRQPCACARCGVIVYCCEAHRQVHSQLPGDGGGHDTRECNRMADQLQRGARLVASLPFPWARGLCRLAGLGSRAGNHHVPGLTPAVTSVDNQLRPVEAIAAGQEAAGEDRTPAAWSDFLGTRSSACEVLAAACELHGHVGYSTRTWPSGSSGRSSSEGGASAPGDASSVHATPTSAWTPSAGVKCRAEGVWRRLCSCRPAADLPPWGLCQLPQLASLRLARASSRAGQGIRESWDHATWAHKVWRLPADFTPPLEQSSTIAPAGDAPAAAGTGQAGVAALAHDAEHKEPAPKADAWYPPSQPSKCPSAGVSDWGRYYQWACLPLASPAALLLHFPLTLLRALSVADARTGGLVLGGGQCSSSGSGSYGEELQDPEQPLDKAANGRVDVGQGGRAAKRPRLLAGQGQGHGQEQPQQPTERDGHCSAAPSGSSRLPGGEPAAAATARQIVDVLYLGPQAELDCLDCFAALLPLLPRACTLRVRMMGPDVPPDWHGAELTYDSSSICGTRITGTDMGRAAAEAAKDLADSRRESGEGEGQRATQPGSTRIELSFWSCSLHEAPESLLRDCLSAPAPQPAAPPSVLQPAPSFISAPPIQSQPPAAGDAGACREPVPGAMHGSSAASPAAAPPLVVLAPNAGLPAYMSWVPSLELLVAASRPTMAATTRGQAEVGAGAGAGADCGGGGGDKPGVVGWRKRLAAILDCPSADDGGSVACMGGGMRRLVCCLFTAYNEEEVLRSEQLLSQLYGVVPDVTCCENPFRQPLWCVERAGNALPSFSNGFLFGWCGDGRGVDW</sequence>
<feature type="compositionally biased region" description="Low complexity" evidence="1">
    <location>
        <begin position="185"/>
        <end position="205"/>
    </location>
</feature>
<organism evidence="2 3">
    <name type="scientific">Chlamydomonas reinhardtii</name>
    <name type="common">Chlamydomonas smithii</name>
    <dbReference type="NCBI Taxonomy" id="3055"/>
    <lineage>
        <taxon>Eukaryota</taxon>
        <taxon>Viridiplantae</taxon>
        <taxon>Chlorophyta</taxon>
        <taxon>core chlorophytes</taxon>
        <taxon>Chlorophyceae</taxon>
        <taxon>CS clade</taxon>
        <taxon>Chlamydomonadales</taxon>
        <taxon>Chlamydomonadaceae</taxon>
        <taxon>Chlamydomonas</taxon>
    </lineage>
</organism>
<dbReference type="KEGG" id="cre:CHLRE_02g093401v5"/>
<dbReference type="PaxDb" id="3055-EDP06966"/>
<gene>
    <name evidence="2" type="ORF">CHLRE_02g093401v5</name>
</gene>
<dbReference type="PANTHER" id="PTHR47570">
    <property type="entry name" value="ZINC ION BINDING PROTEIN"/>
    <property type="match status" value="1"/>
</dbReference>
<dbReference type="InParanoid" id="A0A2K3E1E2"/>
<dbReference type="RefSeq" id="XP_001701991.2">
    <property type="nucleotide sequence ID" value="XM_001701939.2"/>
</dbReference>
<feature type="compositionally biased region" description="Basic and acidic residues" evidence="1">
    <location>
        <begin position="319"/>
        <end position="328"/>
    </location>
</feature>
<feature type="region of interest" description="Disordered" evidence="1">
    <location>
        <begin position="607"/>
        <end position="659"/>
    </location>
</feature>
<dbReference type="OrthoDB" id="551456at2759"/>
<dbReference type="EMBL" id="CM008963">
    <property type="protein sequence ID" value="PNW86604.1"/>
    <property type="molecule type" value="Genomic_DNA"/>
</dbReference>
<evidence type="ECO:0008006" key="4">
    <source>
        <dbReference type="Google" id="ProtNLM"/>
    </source>
</evidence>
<accession>A0A2K3E1E2</accession>
<keyword evidence="3" id="KW-1185">Reference proteome</keyword>
<protein>
    <recommendedName>
        <fullName evidence="4">MYND-type domain-containing protein</fullName>
    </recommendedName>
</protein>
<feature type="region of interest" description="Disordered" evidence="1">
    <location>
        <begin position="296"/>
        <end position="341"/>
    </location>
</feature>